<dbReference type="PANTHER" id="PTHR21301">
    <property type="entry name" value="REVERSE TRANSCRIPTASE"/>
    <property type="match status" value="1"/>
</dbReference>
<gene>
    <name evidence="3" type="ORF">RI129_009536</name>
</gene>
<name>A0AAN7V716_9COLE</name>
<dbReference type="AlphaFoldDB" id="A0AAN7V716"/>
<organism evidence="3 4">
    <name type="scientific">Pyrocoelia pectoralis</name>
    <dbReference type="NCBI Taxonomy" id="417401"/>
    <lineage>
        <taxon>Eukaryota</taxon>
        <taxon>Metazoa</taxon>
        <taxon>Ecdysozoa</taxon>
        <taxon>Arthropoda</taxon>
        <taxon>Hexapoda</taxon>
        <taxon>Insecta</taxon>
        <taxon>Pterygota</taxon>
        <taxon>Neoptera</taxon>
        <taxon>Endopterygota</taxon>
        <taxon>Coleoptera</taxon>
        <taxon>Polyphaga</taxon>
        <taxon>Elateriformia</taxon>
        <taxon>Elateroidea</taxon>
        <taxon>Lampyridae</taxon>
        <taxon>Lampyrinae</taxon>
        <taxon>Pyrocoelia</taxon>
    </lineage>
</organism>
<comment type="caution">
    <text evidence="3">The sequence shown here is derived from an EMBL/GenBank/DDBJ whole genome shotgun (WGS) entry which is preliminary data.</text>
</comment>
<evidence type="ECO:0000259" key="2">
    <source>
        <dbReference type="Pfam" id="PF26215"/>
    </source>
</evidence>
<dbReference type="InterPro" id="IPR058912">
    <property type="entry name" value="HTH_animal"/>
</dbReference>
<evidence type="ECO:0000313" key="4">
    <source>
        <dbReference type="Proteomes" id="UP001329430"/>
    </source>
</evidence>
<proteinExistence type="predicted"/>
<keyword evidence="4" id="KW-1185">Reference proteome</keyword>
<protein>
    <recommendedName>
        <fullName evidence="2">Helix-turn-helix domain-containing protein</fullName>
    </recommendedName>
</protein>
<dbReference type="Proteomes" id="UP001329430">
    <property type="component" value="Chromosome 7"/>
</dbReference>
<feature type="compositionally biased region" description="Basic and acidic residues" evidence="1">
    <location>
        <begin position="93"/>
        <end position="104"/>
    </location>
</feature>
<evidence type="ECO:0000256" key="1">
    <source>
        <dbReference type="SAM" id="MobiDB-lite"/>
    </source>
</evidence>
<reference evidence="3 4" key="1">
    <citation type="journal article" date="2024" name="Insects">
        <title>An Improved Chromosome-Level Genome Assembly of the Firefly Pyrocoelia pectoralis.</title>
        <authorList>
            <person name="Fu X."/>
            <person name="Meyer-Rochow V.B."/>
            <person name="Ballantyne L."/>
            <person name="Zhu X."/>
        </authorList>
    </citation>
    <scope>NUCLEOTIDE SEQUENCE [LARGE SCALE GENOMIC DNA]</scope>
    <source>
        <strain evidence="3">XCY_ONT2</strain>
    </source>
</reference>
<dbReference type="PANTHER" id="PTHR21301:SF11">
    <property type="entry name" value="GIY-YIG DOMAIN-CONTAINING PROTEIN"/>
    <property type="match status" value="1"/>
</dbReference>
<feature type="region of interest" description="Disordered" evidence="1">
    <location>
        <begin position="88"/>
        <end position="107"/>
    </location>
</feature>
<sequence length="142" mass="16271">MEVEKDKKLSFLDILVYKKINGTLGHTVYRKSTHTNRYLNSKSHHHPAQLQSVVKTLITRSKRLTDEDNMHQETVNIRTALLQNEFSKTNISRAEKPTQRKDDDTSIPIAKSCLPYVRGMTDRIGESFEDITSKPSSQPTKS</sequence>
<dbReference type="EMBL" id="JAVRBK010000007">
    <property type="protein sequence ID" value="KAK5640989.1"/>
    <property type="molecule type" value="Genomic_DNA"/>
</dbReference>
<accession>A0AAN7V716</accession>
<evidence type="ECO:0000313" key="3">
    <source>
        <dbReference type="EMBL" id="KAK5640989.1"/>
    </source>
</evidence>
<dbReference type="Pfam" id="PF26215">
    <property type="entry name" value="HTH_animal"/>
    <property type="match status" value="1"/>
</dbReference>
<feature type="domain" description="Helix-turn-helix" evidence="2">
    <location>
        <begin position="37"/>
        <end position="93"/>
    </location>
</feature>